<dbReference type="HOGENOM" id="CLU_3374267_0_0_0"/>
<proteinExistence type="predicted"/>
<gene>
    <name evidence="1" type="ordered locus">Kole_0762</name>
</gene>
<organism evidence="1 2">
    <name type="scientific">Kosmotoga olearia (strain ATCC BAA-1733 / DSM 21960 / TBF 19.5.1)</name>
    <dbReference type="NCBI Taxonomy" id="521045"/>
    <lineage>
        <taxon>Bacteria</taxon>
        <taxon>Thermotogati</taxon>
        <taxon>Thermotogota</taxon>
        <taxon>Thermotogae</taxon>
        <taxon>Kosmotogales</taxon>
        <taxon>Kosmotogaceae</taxon>
        <taxon>Kosmotoga</taxon>
    </lineage>
</organism>
<dbReference type="EMBL" id="CP001634">
    <property type="protein sequence ID" value="ACR79474.1"/>
    <property type="molecule type" value="Genomic_DNA"/>
</dbReference>
<reference evidence="1 2" key="1">
    <citation type="submission" date="2009-06" db="EMBL/GenBank/DDBJ databases">
        <title>Complete sequence of Thermotogales bacterium TBF 19.5.1.</title>
        <authorList>
            <consortium name="US DOE Joint Genome Institute"/>
            <person name="Lucas S."/>
            <person name="Copeland A."/>
            <person name="Lapidus A."/>
            <person name="Glavina del Rio T."/>
            <person name="Tice H."/>
            <person name="Bruce D."/>
            <person name="Goodwin L."/>
            <person name="Pitluck S."/>
            <person name="Chertkov O."/>
            <person name="Brettin T."/>
            <person name="Detter J.C."/>
            <person name="Han C."/>
            <person name="Schmutz J."/>
            <person name="Larimer F."/>
            <person name="Land M."/>
            <person name="Hauser L."/>
            <person name="Kyrpides N."/>
            <person name="Ovchinnikova G."/>
            <person name="Noll K."/>
        </authorList>
    </citation>
    <scope>NUCLEOTIDE SEQUENCE [LARGE SCALE GENOMIC DNA]</scope>
    <source>
        <strain evidence="2">ATCC BAA-1733 / DSM 21960 / TBF 19.5.1</strain>
    </source>
</reference>
<evidence type="ECO:0000313" key="1">
    <source>
        <dbReference type="EMBL" id="ACR79474.1"/>
    </source>
</evidence>
<evidence type="ECO:0000313" key="2">
    <source>
        <dbReference type="Proteomes" id="UP000002382"/>
    </source>
</evidence>
<dbReference type="STRING" id="521045.Kole_0762"/>
<keyword evidence="2" id="KW-1185">Reference proteome</keyword>
<dbReference type="KEGG" id="kol:Kole_0762"/>
<name>C5CG33_KOSOT</name>
<dbReference type="AlphaFoldDB" id="C5CG33"/>
<sequence length="34" mass="3559">MKKVLIPVETDVTTSSGCRGYAICGSCKDGKLTP</sequence>
<reference evidence="1 2" key="2">
    <citation type="journal article" date="2011" name="J. Bacteriol.">
        <title>Genome Sequence of Kosmotoga olearia Strain TBF 19.5.1, a Thermophilic Bacterium with a Wide Growth Temperature Range, Isolated from the Troll B Oil Platform in the North Sea.</title>
        <authorList>
            <person name="Swithers K.S."/>
            <person name="Dipippo J.L."/>
            <person name="Bruce D.C."/>
            <person name="Detter C."/>
            <person name="Tapia R."/>
            <person name="Han S."/>
            <person name="Goodwin L.A."/>
            <person name="Han J."/>
            <person name="Woyke T."/>
            <person name="Pitluck S."/>
            <person name="Pennacchio L."/>
            <person name="Nolan M."/>
            <person name="Mikhailova N."/>
            <person name="Land M.L."/>
            <person name="Nesbo C.L."/>
            <person name="Gogarten J.P."/>
            <person name="Noll K.M."/>
        </authorList>
    </citation>
    <scope>NUCLEOTIDE SEQUENCE [LARGE SCALE GENOMIC DNA]</scope>
    <source>
        <strain evidence="2">ATCC BAA-1733 / DSM 21960 / TBF 19.5.1</strain>
    </source>
</reference>
<protein>
    <submittedName>
        <fullName evidence="1">Uncharacterized protein</fullName>
    </submittedName>
</protein>
<dbReference type="Proteomes" id="UP000002382">
    <property type="component" value="Chromosome"/>
</dbReference>
<accession>C5CG33</accession>